<name>A0A1H1AQT0_9FLAO</name>
<gene>
    <name evidence="1" type="ORF">SAMN05421664_1544</name>
</gene>
<evidence type="ECO:0000313" key="1">
    <source>
        <dbReference type="EMBL" id="SDQ42133.1"/>
    </source>
</evidence>
<dbReference type="RefSeq" id="WP_089755160.1">
    <property type="nucleotide sequence ID" value="NZ_FNKL01000002.1"/>
</dbReference>
<organism evidence="1 2">
    <name type="scientific">Chryseobacterium soldanellicola</name>
    <dbReference type="NCBI Taxonomy" id="311333"/>
    <lineage>
        <taxon>Bacteria</taxon>
        <taxon>Pseudomonadati</taxon>
        <taxon>Bacteroidota</taxon>
        <taxon>Flavobacteriia</taxon>
        <taxon>Flavobacteriales</taxon>
        <taxon>Weeksellaceae</taxon>
        <taxon>Chryseobacterium group</taxon>
        <taxon>Chryseobacterium</taxon>
    </lineage>
</organism>
<evidence type="ECO:0000313" key="2">
    <source>
        <dbReference type="Proteomes" id="UP000199627"/>
    </source>
</evidence>
<dbReference type="OrthoDB" id="7172369at2"/>
<keyword evidence="2" id="KW-1185">Reference proteome</keyword>
<proteinExistence type="predicted"/>
<dbReference type="AlphaFoldDB" id="A0A1H1AQT0"/>
<accession>A0A1H1AQT0</accession>
<dbReference type="STRING" id="311333.SAMN05421664_1544"/>
<sequence>MKKIFSVLIFSFCLSLFYSQSKRVFNRIDSLTSAKEVEEFIQNDRNKISNYLNVEDKINYDWYCQVIADSLDLKQNWEKADLTITGGQIFW</sequence>
<dbReference type="EMBL" id="FNKL01000002">
    <property type="protein sequence ID" value="SDQ42133.1"/>
    <property type="molecule type" value="Genomic_DNA"/>
</dbReference>
<reference evidence="2" key="1">
    <citation type="submission" date="2016-10" db="EMBL/GenBank/DDBJ databases">
        <authorList>
            <person name="Varghese N."/>
            <person name="Submissions S."/>
        </authorList>
    </citation>
    <scope>NUCLEOTIDE SEQUENCE [LARGE SCALE GENOMIC DNA]</scope>
    <source>
        <strain evidence="2">DSM 17072</strain>
    </source>
</reference>
<protein>
    <submittedName>
        <fullName evidence="1">Uncharacterized protein</fullName>
    </submittedName>
</protein>
<dbReference type="Proteomes" id="UP000199627">
    <property type="component" value="Unassembled WGS sequence"/>
</dbReference>